<gene>
    <name evidence="1" type="ORF">PICMEDRAFT_72616</name>
</gene>
<dbReference type="OrthoDB" id="10542070at2759"/>
<name>A0A1E3NLV6_9ASCO</name>
<dbReference type="AlphaFoldDB" id="A0A1E3NLV6"/>
<proteinExistence type="predicted"/>
<dbReference type="RefSeq" id="XP_019017671.1">
    <property type="nucleotide sequence ID" value="XM_019164249.1"/>
</dbReference>
<evidence type="ECO:0000313" key="2">
    <source>
        <dbReference type="Proteomes" id="UP000094455"/>
    </source>
</evidence>
<evidence type="ECO:0000313" key="1">
    <source>
        <dbReference type="EMBL" id="ODQ46558.1"/>
    </source>
</evidence>
<dbReference type="EMBL" id="KV454003">
    <property type="protein sequence ID" value="ODQ46558.1"/>
    <property type="molecule type" value="Genomic_DNA"/>
</dbReference>
<dbReference type="Proteomes" id="UP000094455">
    <property type="component" value="Unassembled WGS sequence"/>
</dbReference>
<reference evidence="1 2" key="1">
    <citation type="journal article" date="2016" name="Proc. Natl. Acad. Sci. U.S.A.">
        <title>Comparative genomics of biotechnologically important yeasts.</title>
        <authorList>
            <person name="Riley R."/>
            <person name="Haridas S."/>
            <person name="Wolfe K.H."/>
            <person name="Lopes M.R."/>
            <person name="Hittinger C.T."/>
            <person name="Goeker M."/>
            <person name="Salamov A.A."/>
            <person name="Wisecaver J.H."/>
            <person name="Long T.M."/>
            <person name="Calvey C.H."/>
            <person name="Aerts A.L."/>
            <person name="Barry K.W."/>
            <person name="Choi C."/>
            <person name="Clum A."/>
            <person name="Coughlan A.Y."/>
            <person name="Deshpande S."/>
            <person name="Douglass A.P."/>
            <person name="Hanson S.J."/>
            <person name="Klenk H.-P."/>
            <person name="LaButti K.M."/>
            <person name="Lapidus A."/>
            <person name="Lindquist E.A."/>
            <person name="Lipzen A.M."/>
            <person name="Meier-Kolthoff J.P."/>
            <person name="Ohm R.A."/>
            <person name="Otillar R.P."/>
            <person name="Pangilinan J.L."/>
            <person name="Peng Y."/>
            <person name="Rokas A."/>
            <person name="Rosa C.A."/>
            <person name="Scheuner C."/>
            <person name="Sibirny A.A."/>
            <person name="Slot J.C."/>
            <person name="Stielow J.B."/>
            <person name="Sun H."/>
            <person name="Kurtzman C.P."/>
            <person name="Blackwell M."/>
            <person name="Grigoriev I.V."/>
            <person name="Jeffries T.W."/>
        </authorList>
    </citation>
    <scope>NUCLEOTIDE SEQUENCE [LARGE SCALE GENOMIC DNA]</scope>
    <source>
        <strain evidence="1 2">NRRL Y-2026</strain>
    </source>
</reference>
<dbReference type="GeneID" id="30180936"/>
<protein>
    <submittedName>
        <fullName evidence="1">Uncharacterized protein</fullName>
    </submittedName>
</protein>
<sequence>MHLEKHETLEQVVEGLGFLETDAEKDKQMRVTLVTVQHDKIEKIVLNYSFLTPKSWNQFYTNTSVCILHSLDLNQIHRVLCREILRMQMKKLESGGYVNPLEVQGDIFILDGFVASLSIIFSQFVSHERIDYDMMNFRKVFLILDRIKKLDGLLGENVRLNESNEIWEVVDKIFIPCKKESSYSKLVEYLSDTPEDPTQKEARNVVLGCDDFVSLRHILNFFGIKGVTNIEEK</sequence>
<keyword evidence="2" id="KW-1185">Reference proteome</keyword>
<accession>A0A1E3NLV6</accession>
<organism evidence="1 2">
    <name type="scientific">Pichia membranifaciens NRRL Y-2026</name>
    <dbReference type="NCBI Taxonomy" id="763406"/>
    <lineage>
        <taxon>Eukaryota</taxon>
        <taxon>Fungi</taxon>
        <taxon>Dikarya</taxon>
        <taxon>Ascomycota</taxon>
        <taxon>Saccharomycotina</taxon>
        <taxon>Pichiomycetes</taxon>
        <taxon>Pichiales</taxon>
        <taxon>Pichiaceae</taxon>
        <taxon>Pichia</taxon>
    </lineage>
</organism>